<dbReference type="SUPFAM" id="SSF52833">
    <property type="entry name" value="Thioredoxin-like"/>
    <property type="match status" value="1"/>
</dbReference>
<evidence type="ECO:0000256" key="6">
    <source>
        <dbReference type="PIRSR" id="PIRSR637944-1"/>
    </source>
</evidence>
<evidence type="ECO:0000256" key="1">
    <source>
        <dbReference type="ARBA" id="ARBA00010505"/>
    </source>
</evidence>
<dbReference type="CDD" id="cd03013">
    <property type="entry name" value="PRX5_like"/>
    <property type="match status" value="1"/>
</dbReference>
<dbReference type="GO" id="GO:0042744">
    <property type="term" value="P:hydrogen peroxide catabolic process"/>
    <property type="evidence" value="ECO:0007669"/>
    <property type="project" value="TreeGrafter"/>
</dbReference>
<dbReference type="AlphaFoldDB" id="Q6BWX3"/>
<dbReference type="GO" id="GO:0005777">
    <property type="term" value="C:peroxisome"/>
    <property type="evidence" value="ECO:0007669"/>
    <property type="project" value="TreeGrafter"/>
</dbReference>
<evidence type="ECO:0000259" key="8">
    <source>
        <dbReference type="PROSITE" id="PS51352"/>
    </source>
</evidence>
<comment type="similarity">
    <text evidence="1 7">Belongs to the peroxiredoxin family. Prx5 subfamily.</text>
</comment>
<dbReference type="EMBL" id="CR382134">
    <property type="protein sequence ID" value="CAG85297.1"/>
    <property type="molecule type" value="Genomic_DNA"/>
</dbReference>
<dbReference type="PANTHER" id="PTHR10430:SF16">
    <property type="entry name" value="PEROXIREDOXIN-5, MITOCHONDRIAL"/>
    <property type="match status" value="1"/>
</dbReference>
<dbReference type="InterPro" id="IPR013766">
    <property type="entry name" value="Thioredoxin_domain"/>
</dbReference>
<gene>
    <name evidence="9" type="ordered locus">DEHA2B07744g</name>
</gene>
<dbReference type="HOGENOM" id="CLU_072440_1_1_1"/>
<dbReference type="GO" id="GO:0045454">
    <property type="term" value="P:cell redox homeostasis"/>
    <property type="evidence" value="ECO:0007669"/>
    <property type="project" value="TreeGrafter"/>
</dbReference>
<evidence type="ECO:0000313" key="10">
    <source>
        <dbReference type="Proteomes" id="UP000000599"/>
    </source>
</evidence>
<evidence type="ECO:0000256" key="2">
    <source>
        <dbReference type="ARBA" id="ARBA00022559"/>
    </source>
</evidence>
<accession>Q6BWX3</accession>
<comment type="function">
    <text evidence="7">Thiol-specific peroxidase that catalyzes the reduction of hydrogen peroxide and organic hydroperoxides to water and alcohols, respectively. Plays a role in cell protection against oxidative stress by detoxifying peroxides.</text>
</comment>
<dbReference type="GO" id="GO:0005739">
    <property type="term" value="C:mitochondrion"/>
    <property type="evidence" value="ECO:0007669"/>
    <property type="project" value="TreeGrafter"/>
</dbReference>
<dbReference type="VEuPathDB" id="FungiDB:DEHA2B07744g"/>
<dbReference type="Gene3D" id="3.40.30.10">
    <property type="entry name" value="Glutaredoxin"/>
    <property type="match status" value="1"/>
</dbReference>
<feature type="domain" description="Thioredoxin" evidence="8">
    <location>
        <begin position="3"/>
        <end position="178"/>
    </location>
</feature>
<organism evidence="9 10">
    <name type="scientific">Debaryomyces hansenii (strain ATCC 36239 / CBS 767 / BCRC 21394 / JCM 1990 / NBRC 0083 / IGC 2968)</name>
    <name type="common">Yeast</name>
    <name type="synonym">Torulaspora hansenii</name>
    <dbReference type="NCBI Taxonomy" id="284592"/>
    <lineage>
        <taxon>Eukaryota</taxon>
        <taxon>Fungi</taxon>
        <taxon>Dikarya</taxon>
        <taxon>Ascomycota</taxon>
        <taxon>Saccharomycotina</taxon>
        <taxon>Pichiomycetes</taxon>
        <taxon>Debaryomycetaceae</taxon>
        <taxon>Debaryomyces</taxon>
    </lineage>
</organism>
<feature type="active site" description="Cysteine sulfenic acid (-SOH) intermediate" evidence="6">
    <location>
        <position position="60"/>
    </location>
</feature>
<keyword evidence="4 7" id="KW-0560">Oxidoreductase</keyword>
<dbReference type="FunCoup" id="Q6BWX3">
    <property type="interactions" value="617"/>
</dbReference>
<dbReference type="InParanoid" id="Q6BWX3"/>
<keyword evidence="3 7" id="KW-0049">Antioxidant</keyword>
<dbReference type="Proteomes" id="UP000000599">
    <property type="component" value="Chromosome B"/>
</dbReference>
<protein>
    <submittedName>
        <fullName evidence="9">DEHA2B07744p</fullName>
    </submittedName>
</protein>
<evidence type="ECO:0000256" key="7">
    <source>
        <dbReference type="RuleBase" id="RU366011"/>
    </source>
</evidence>
<dbReference type="InterPro" id="IPR037944">
    <property type="entry name" value="PRX5-like"/>
</dbReference>
<keyword evidence="10" id="KW-1185">Reference proteome</keyword>
<sequence>MTYKVNDKFPVSVSLQYVPYSKEKGEIIACSNPTTFNLEKELPGKKIVLTSAIGAFTPPCTEDHLPTYLNNIKNFKSKGVDKIIVLTDNDPFVNSAWGKALGYKDEENYVIFATDPNAALSKNLGKKFIADMTDDGFGVRTSRYAAIIDNGVIKYLESEDGGGFTSTTNANDLLKKLD</sequence>
<dbReference type="GO" id="GO:0034599">
    <property type="term" value="P:cellular response to oxidative stress"/>
    <property type="evidence" value="ECO:0007669"/>
    <property type="project" value="InterPro"/>
</dbReference>
<dbReference type="OMA" id="ASKEWSN"/>
<dbReference type="InterPro" id="IPR036249">
    <property type="entry name" value="Thioredoxin-like_sf"/>
</dbReference>
<dbReference type="PANTHER" id="PTHR10430">
    <property type="entry name" value="PEROXIREDOXIN"/>
    <property type="match status" value="1"/>
</dbReference>
<dbReference type="GeneID" id="2913173"/>
<keyword evidence="5 7" id="KW-0676">Redox-active center</keyword>
<name>Q6BWX3_DEBHA</name>
<keyword evidence="2 7" id="KW-0575">Peroxidase</keyword>
<dbReference type="PROSITE" id="PS51352">
    <property type="entry name" value="THIOREDOXIN_2"/>
    <property type="match status" value="1"/>
</dbReference>
<dbReference type="RefSeq" id="XP_457296.1">
    <property type="nucleotide sequence ID" value="XM_457296.1"/>
</dbReference>
<proteinExistence type="inferred from homology"/>
<dbReference type="STRING" id="284592.Q6BWX3"/>
<evidence type="ECO:0000256" key="4">
    <source>
        <dbReference type="ARBA" id="ARBA00023002"/>
    </source>
</evidence>
<reference evidence="9 10" key="1">
    <citation type="journal article" date="2004" name="Nature">
        <title>Genome evolution in yeasts.</title>
        <authorList>
            <consortium name="Genolevures"/>
            <person name="Dujon B."/>
            <person name="Sherman D."/>
            <person name="Fischer G."/>
            <person name="Durrens P."/>
            <person name="Casaregola S."/>
            <person name="Lafontaine I."/>
            <person name="de Montigny J."/>
            <person name="Marck C."/>
            <person name="Neuveglise C."/>
            <person name="Talla E."/>
            <person name="Goffard N."/>
            <person name="Frangeul L."/>
            <person name="Aigle M."/>
            <person name="Anthouard V."/>
            <person name="Babour A."/>
            <person name="Barbe V."/>
            <person name="Barnay S."/>
            <person name="Blanchin S."/>
            <person name="Beckerich J.M."/>
            <person name="Beyne E."/>
            <person name="Bleykasten C."/>
            <person name="Boisrame A."/>
            <person name="Boyer J."/>
            <person name="Cattolico L."/>
            <person name="Confanioleri F."/>
            <person name="de Daruvar A."/>
            <person name="Despons L."/>
            <person name="Fabre E."/>
            <person name="Fairhead C."/>
            <person name="Ferry-Dumazet H."/>
            <person name="Groppi A."/>
            <person name="Hantraye F."/>
            <person name="Hennequin C."/>
            <person name="Jauniaux N."/>
            <person name="Joyet P."/>
            <person name="Kachouri R."/>
            <person name="Kerrest A."/>
            <person name="Koszul R."/>
            <person name="Lemaire M."/>
            <person name="Lesur I."/>
            <person name="Ma L."/>
            <person name="Muller H."/>
            <person name="Nicaud J.M."/>
            <person name="Nikolski M."/>
            <person name="Oztas S."/>
            <person name="Ozier-Kalogeropoulos O."/>
            <person name="Pellenz S."/>
            <person name="Potier S."/>
            <person name="Richard G.F."/>
            <person name="Straub M.L."/>
            <person name="Suleau A."/>
            <person name="Swennene D."/>
            <person name="Tekaia F."/>
            <person name="Wesolowski-Louvel M."/>
            <person name="Westhof E."/>
            <person name="Wirth B."/>
            <person name="Zeniou-Meyer M."/>
            <person name="Zivanovic I."/>
            <person name="Bolotin-Fukuhara M."/>
            <person name="Thierry A."/>
            <person name="Bouchier C."/>
            <person name="Caudron B."/>
            <person name="Scarpelli C."/>
            <person name="Gaillardin C."/>
            <person name="Weissenbach J."/>
            <person name="Wincker P."/>
            <person name="Souciet J.L."/>
        </authorList>
    </citation>
    <scope>NUCLEOTIDE SEQUENCE [LARGE SCALE GENOMIC DNA]</scope>
    <source>
        <strain evidence="10">ATCC 36239 / CBS 767 / BCRC 21394 / JCM 1990 / NBRC 0083 / IGC 2968</strain>
    </source>
</reference>
<dbReference type="eggNOG" id="KOG0541">
    <property type="taxonomic scope" value="Eukaryota"/>
</dbReference>
<evidence type="ECO:0000256" key="3">
    <source>
        <dbReference type="ARBA" id="ARBA00022862"/>
    </source>
</evidence>
<dbReference type="GO" id="GO:0008379">
    <property type="term" value="F:thioredoxin peroxidase activity"/>
    <property type="evidence" value="ECO:0007669"/>
    <property type="project" value="InterPro"/>
</dbReference>
<dbReference type="InterPro" id="IPR013740">
    <property type="entry name" value="Redoxin"/>
</dbReference>
<dbReference type="Pfam" id="PF08534">
    <property type="entry name" value="Redoxin"/>
    <property type="match status" value="1"/>
</dbReference>
<evidence type="ECO:0000313" key="9">
    <source>
        <dbReference type="EMBL" id="CAG85297.1"/>
    </source>
</evidence>
<evidence type="ECO:0000256" key="5">
    <source>
        <dbReference type="ARBA" id="ARBA00023284"/>
    </source>
</evidence>
<dbReference type="OrthoDB" id="195498at2759"/>
<dbReference type="KEGG" id="dha:DEHA2B07744g"/>